<dbReference type="AlphaFoldDB" id="A0A8A1LHR7"/>
<organism evidence="2 3">
    <name type="scientific">Ajellomyces capsulatus (strain H88)</name>
    <name type="common">Darling's disease fungus</name>
    <name type="synonym">Histoplasma capsulatum</name>
    <dbReference type="NCBI Taxonomy" id="544711"/>
    <lineage>
        <taxon>Eukaryota</taxon>
        <taxon>Fungi</taxon>
        <taxon>Dikarya</taxon>
        <taxon>Ascomycota</taxon>
        <taxon>Pezizomycotina</taxon>
        <taxon>Eurotiomycetes</taxon>
        <taxon>Eurotiomycetidae</taxon>
        <taxon>Onygenales</taxon>
        <taxon>Ajellomycetaceae</taxon>
        <taxon>Histoplasma</taxon>
    </lineage>
</organism>
<evidence type="ECO:0000313" key="2">
    <source>
        <dbReference type="EMBL" id="QSS51522.1"/>
    </source>
</evidence>
<dbReference type="VEuPathDB" id="FungiDB:I7I53_06867"/>
<dbReference type="Proteomes" id="UP000663419">
    <property type="component" value="Chromosome 2"/>
</dbReference>
<accession>A0A8A1LHR7</accession>
<reference evidence="2" key="1">
    <citation type="submission" date="2021-01" db="EMBL/GenBank/DDBJ databases">
        <title>Chromosome-level genome assembly of a human fungal pathogen reveals clustering of transcriptionally co-regulated genes.</title>
        <authorList>
            <person name="Voorhies M."/>
            <person name="Cohen S."/>
            <person name="Shea T.P."/>
            <person name="Petrus S."/>
            <person name="Munoz J.F."/>
            <person name="Poplawski S."/>
            <person name="Goldman W.E."/>
            <person name="Michael T."/>
            <person name="Cuomo C.A."/>
            <person name="Sil A."/>
            <person name="Beyhan S."/>
        </authorList>
    </citation>
    <scope>NUCLEOTIDE SEQUENCE</scope>
    <source>
        <strain evidence="2">H88</strain>
    </source>
</reference>
<evidence type="ECO:0000256" key="1">
    <source>
        <dbReference type="SAM" id="MobiDB-lite"/>
    </source>
</evidence>
<feature type="region of interest" description="Disordered" evidence="1">
    <location>
        <begin position="42"/>
        <end position="63"/>
    </location>
</feature>
<proteinExistence type="predicted"/>
<evidence type="ECO:0000313" key="3">
    <source>
        <dbReference type="Proteomes" id="UP000663419"/>
    </source>
</evidence>
<protein>
    <submittedName>
        <fullName evidence="2">Uncharacterized protein</fullName>
    </submittedName>
</protein>
<name>A0A8A1LHR7_AJEC8</name>
<gene>
    <name evidence="2" type="ORF">I7I53_06867</name>
</gene>
<sequence>MGEIEPIHEYWFPCIPVSSRRLKSDPVPRTALSRTWKNGVEKVSKRSRNLRTQNRGGGGSNLLAKSISTPGLGGWPCLSFS</sequence>
<dbReference type="EMBL" id="CP069103">
    <property type="protein sequence ID" value="QSS51522.1"/>
    <property type="molecule type" value="Genomic_DNA"/>
</dbReference>